<dbReference type="OrthoDB" id="2730772at2"/>
<dbReference type="AlphaFoldDB" id="W4QPI5"/>
<organism evidence="1 2">
    <name type="scientific">Halalkalibacter akibai (strain ATCC 43226 / DSM 21942 / CIP 109018 / JCM 9157 / 1139)</name>
    <name type="common">Bacillus akibai</name>
    <dbReference type="NCBI Taxonomy" id="1236973"/>
    <lineage>
        <taxon>Bacteria</taxon>
        <taxon>Bacillati</taxon>
        <taxon>Bacillota</taxon>
        <taxon>Bacilli</taxon>
        <taxon>Bacillales</taxon>
        <taxon>Bacillaceae</taxon>
        <taxon>Halalkalibacter</taxon>
    </lineage>
</organism>
<reference evidence="1 2" key="1">
    <citation type="journal article" date="2014" name="Genome Announc.">
        <title>Draft Genome Sequences of Three Alkaliphilic Bacillus Strains, Bacillus wakoensis JCM 9140T, Bacillus akibai JCM 9157T, and Bacillus hemicellulosilyticus JCM 9152T.</title>
        <authorList>
            <person name="Yuki M."/>
            <person name="Oshima K."/>
            <person name="Suda W."/>
            <person name="Oshida Y."/>
            <person name="Kitamura K."/>
            <person name="Iida T."/>
            <person name="Hattori M."/>
            <person name="Ohkuma M."/>
        </authorList>
    </citation>
    <scope>NUCLEOTIDE SEQUENCE [LARGE SCALE GENOMIC DNA]</scope>
    <source>
        <strain evidence="1 2">JCM 9157</strain>
    </source>
</reference>
<accession>W4QPI5</accession>
<dbReference type="RefSeq" id="WP_035662738.1">
    <property type="nucleotide sequence ID" value="NZ_BAUV01000005.1"/>
</dbReference>
<dbReference type="Proteomes" id="UP000018896">
    <property type="component" value="Unassembled WGS sequence"/>
</dbReference>
<gene>
    <name evidence="1" type="ORF">JCM9157_1045</name>
</gene>
<sequence>MDKLTKRLRTSLLENPSIQIKETAVWYLPVMILDVEFKRVKRSKMDILMKMMMLTFEEADIRRPANLTEMLLVEELFIADLIEKMQRTGLIQQERGIYKLTRKGHEQLQTGIIEEELEEEWTELFYSSDLDEYWSELHQPEKESEQEEPIFRYADQQGIVNVDQILQFISERENGLDEDGFQTVVDAVLNIEERSFEYIPCVEFQLYNQEQDSFFARVWNTSLERWDEALEKQIEEQERVRWREKYDL</sequence>
<dbReference type="EMBL" id="BAUV01000005">
    <property type="protein sequence ID" value="GAE34015.1"/>
    <property type="molecule type" value="Genomic_DNA"/>
</dbReference>
<keyword evidence="2" id="KW-1185">Reference proteome</keyword>
<proteinExistence type="predicted"/>
<dbReference type="eggNOG" id="ENOG50325Z4">
    <property type="taxonomic scope" value="Bacteria"/>
</dbReference>
<dbReference type="STRING" id="1236973.JCM9157_1045"/>
<name>W4QPI5_HALA3</name>
<comment type="caution">
    <text evidence="1">The sequence shown here is derived from an EMBL/GenBank/DDBJ whole genome shotgun (WGS) entry which is preliminary data.</text>
</comment>
<protein>
    <submittedName>
        <fullName evidence="1">Uncharacterized protein</fullName>
    </submittedName>
</protein>
<evidence type="ECO:0000313" key="2">
    <source>
        <dbReference type="Proteomes" id="UP000018896"/>
    </source>
</evidence>
<evidence type="ECO:0000313" key="1">
    <source>
        <dbReference type="EMBL" id="GAE34015.1"/>
    </source>
</evidence>